<dbReference type="EMBL" id="JAAOCA010000047">
    <property type="protein sequence ID" value="MBD1601990.1"/>
    <property type="molecule type" value="Genomic_DNA"/>
</dbReference>
<evidence type="ECO:0000313" key="2">
    <source>
        <dbReference type="Proteomes" id="UP000805841"/>
    </source>
</evidence>
<protein>
    <recommendedName>
        <fullName evidence="3">Phage protein</fullName>
    </recommendedName>
</protein>
<organism evidence="1 2">
    <name type="scientific">Pseudomonas typographi</name>
    <dbReference type="NCBI Taxonomy" id="2715964"/>
    <lineage>
        <taxon>Bacteria</taxon>
        <taxon>Pseudomonadati</taxon>
        <taxon>Pseudomonadota</taxon>
        <taxon>Gammaproteobacteria</taxon>
        <taxon>Pseudomonadales</taxon>
        <taxon>Pseudomonadaceae</taxon>
        <taxon>Pseudomonas</taxon>
    </lineage>
</organism>
<proteinExistence type="predicted"/>
<gene>
    <name evidence="1" type="ORF">HAQ05_25260</name>
</gene>
<sequence length="149" mass="15587">MGAVAGLAAGGSVLSAYSQIQSGKAGIKTANRQQDYYNTRANQVINQGDYQSDLITEQGQQTAATQKVGFAANGIDTSSGSAQRTQDSTIENSLADASQVRKNAFNQAYGLVTQGNEVVNQAKTNNKSSRLNALGSLLTGGSRSYSMLQ</sequence>
<keyword evidence="2" id="KW-1185">Reference proteome</keyword>
<name>A0ABR7Z8W8_9PSED</name>
<comment type="caution">
    <text evidence="1">The sequence shown here is derived from an EMBL/GenBank/DDBJ whole genome shotgun (WGS) entry which is preliminary data.</text>
</comment>
<evidence type="ECO:0008006" key="3">
    <source>
        <dbReference type="Google" id="ProtNLM"/>
    </source>
</evidence>
<evidence type="ECO:0000313" key="1">
    <source>
        <dbReference type="EMBL" id="MBD1601990.1"/>
    </source>
</evidence>
<reference evidence="1 2" key="1">
    <citation type="journal article" date="2020" name="Insects">
        <title>Bacteria Belonging to Pseudomonas typographi sp. nov. from the Bark Beetle Ips typographus Have Genomic Potential to Aid in the Host Ecology.</title>
        <authorList>
            <person name="Peral-Aranega E."/>
            <person name="Saati-Santamaria Z."/>
            <person name="Kolarik M."/>
            <person name="Rivas R."/>
            <person name="Garcia-Fraile P."/>
        </authorList>
    </citation>
    <scope>NUCLEOTIDE SEQUENCE [LARGE SCALE GENOMIC DNA]</scope>
    <source>
        <strain evidence="1 2">CA3A</strain>
    </source>
</reference>
<dbReference type="Proteomes" id="UP000805841">
    <property type="component" value="Unassembled WGS sequence"/>
</dbReference>
<accession>A0ABR7Z8W8</accession>